<organism evidence="2 3">
    <name type="scientific">Nitrosarchaeum koreense MY1</name>
    <dbReference type="NCBI Taxonomy" id="1001994"/>
    <lineage>
        <taxon>Archaea</taxon>
        <taxon>Nitrososphaerota</taxon>
        <taxon>Nitrososphaeria</taxon>
        <taxon>Nitrosopumilales</taxon>
        <taxon>Nitrosopumilaceae</taxon>
        <taxon>Nitrosarchaeum</taxon>
    </lineage>
</organism>
<comment type="caution">
    <text evidence="2">The sequence shown here is derived from an EMBL/GenBank/DDBJ whole genome shotgun (WGS) entry which is preliminary data.</text>
</comment>
<keyword evidence="1" id="KW-0175">Coiled coil</keyword>
<dbReference type="Proteomes" id="UP000004440">
    <property type="component" value="Unassembled WGS sequence"/>
</dbReference>
<accession>F9CVR6</accession>
<gene>
    <name evidence="2" type="ORF">MY1_0603</name>
</gene>
<dbReference type="RefSeq" id="WP_007550093.1">
    <property type="nucleotide sequence ID" value="NZ_AFPU01000001.1"/>
</dbReference>
<dbReference type="AlphaFoldDB" id="F9CVR6"/>
<evidence type="ECO:0000256" key="1">
    <source>
        <dbReference type="SAM" id="Coils"/>
    </source>
</evidence>
<reference evidence="2 3" key="1">
    <citation type="journal article" date="2011" name="J. Bacteriol.">
        <title>Genome Sequence of an Ammonia-Oxidizing Soil Archaeon, "Candidatus Nitrosoarchaeum koreensis" MY1.</title>
        <authorList>
            <person name="Kim B.K."/>
            <person name="Jung M.Y."/>
            <person name="Yu D.S."/>
            <person name="Park S.J."/>
            <person name="Oh T.K."/>
            <person name="Rhee S.K."/>
            <person name="Kim J.F."/>
        </authorList>
    </citation>
    <scope>NUCLEOTIDE SEQUENCE [LARGE SCALE GENOMIC DNA]</scope>
    <source>
        <strain evidence="2 3">MY1</strain>
    </source>
</reference>
<proteinExistence type="predicted"/>
<protein>
    <submittedName>
        <fullName evidence="2">Uncharacterized protein</fullName>
    </submittedName>
</protein>
<dbReference type="EMBL" id="AFPU01000001">
    <property type="protein sequence ID" value="EGP93368.1"/>
    <property type="molecule type" value="Genomic_DNA"/>
</dbReference>
<evidence type="ECO:0000313" key="3">
    <source>
        <dbReference type="Proteomes" id="UP000004440"/>
    </source>
</evidence>
<evidence type="ECO:0000313" key="2">
    <source>
        <dbReference type="EMBL" id="EGP93368.1"/>
    </source>
</evidence>
<dbReference type="STRING" id="1001994.MY1_0603"/>
<name>F9CVR6_9ARCH</name>
<keyword evidence="3" id="KW-1185">Reference proteome</keyword>
<feature type="coiled-coil region" evidence="1">
    <location>
        <begin position="10"/>
        <end position="44"/>
    </location>
</feature>
<sequence>MNIEIIKQRLATLIDSKSQNEKKINELSEQAEILKKRLQIDNSK</sequence>